<keyword evidence="4" id="KW-0677">Repeat</keyword>
<keyword evidence="7 9" id="KW-1015">Disulfide bond</keyword>
<dbReference type="OrthoDB" id="5912242at2759"/>
<dbReference type="Gene3D" id="3.10.250.10">
    <property type="entry name" value="SRCR-like domain"/>
    <property type="match status" value="1"/>
</dbReference>
<dbReference type="InterPro" id="IPR036772">
    <property type="entry name" value="SRCR-like_dom_sf"/>
</dbReference>
<gene>
    <name evidence="12" type="primary">Dmbt1_1</name>
    <name evidence="12" type="ORF">FJT64_010347</name>
</gene>
<evidence type="ECO:0000259" key="11">
    <source>
        <dbReference type="PROSITE" id="PS50287"/>
    </source>
</evidence>
<evidence type="ECO:0000256" key="3">
    <source>
        <dbReference type="ARBA" id="ARBA00022729"/>
    </source>
</evidence>
<dbReference type="PRINTS" id="PR00258">
    <property type="entry name" value="SPERACTRCPTR"/>
</dbReference>
<protein>
    <submittedName>
        <fullName evidence="12">Deleted in malignant brain tumors 1 protein</fullName>
    </submittedName>
</protein>
<dbReference type="PANTHER" id="PTHR39069">
    <property type="entry name" value="ECDYSONE-INDUCIBLE GENE E1, ISOFORM A"/>
    <property type="match status" value="1"/>
</dbReference>
<organism evidence="12 13">
    <name type="scientific">Amphibalanus amphitrite</name>
    <name type="common">Striped barnacle</name>
    <name type="synonym">Balanus amphitrite</name>
    <dbReference type="NCBI Taxonomy" id="1232801"/>
    <lineage>
        <taxon>Eukaryota</taxon>
        <taxon>Metazoa</taxon>
        <taxon>Ecdysozoa</taxon>
        <taxon>Arthropoda</taxon>
        <taxon>Crustacea</taxon>
        <taxon>Multicrustacea</taxon>
        <taxon>Cirripedia</taxon>
        <taxon>Thoracica</taxon>
        <taxon>Thoracicalcarea</taxon>
        <taxon>Balanomorpha</taxon>
        <taxon>Balanoidea</taxon>
        <taxon>Balanidae</taxon>
        <taxon>Amphibalaninae</taxon>
        <taxon>Amphibalanus</taxon>
    </lineage>
</organism>
<reference evidence="12 13" key="1">
    <citation type="submission" date="2019-07" db="EMBL/GenBank/DDBJ databases">
        <title>Draft genome assembly of a fouling barnacle, Amphibalanus amphitrite (Darwin, 1854): The first reference genome for Thecostraca.</title>
        <authorList>
            <person name="Kim W."/>
        </authorList>
    </citation>
    <scope>NUCLEOTIDE SEQUENCE [LARGE SCALE GENOMIC DNA]</scope>
    <source>
        <strain evidence="12">SNU_AA5</strain>
        <tissue evidence="12">Soma without cirri and trophi</tissue>
    </source>
</reference>
<evidence type="ECO:0000256" key="5">
    <source>
        <dbReference type="ARBA" id="ARBA00022989"/>
    </source>
</evidence>
<dbReference type="Pfam" id="PF01683">
    <property type="entry name" value="EB"/>
    <property type="match status" value="2"/>
</dbReference>
<comment type="caution">
    <text evidence="12">The sequence shown here is derived from an EMBL/GenBank/DDBJ whole genome shotgun (WGS) entry which is preliminary data.</text>
</comment>
<evidence type="ECO:0000256" key="9">
    <source>
        <dbReference type="PROSITE-ProRule" id="PRU00196"/>
    </source>
</evidence>
<dbReference type="InterPro" id="IPR006149">
    <property type="entry name" value="EB_dom"/>
</dbReference>
<evidence type="ECO:0000256" key="6">
    <source>
        <dbReference type="ARBA" id="ARBA00023136"/>
    </source>
</evidence>
<proteinExistence type="predicted"/>
<evidence type="ECO:0000256" key="7">
    <source>
        <dbReference type="ARBA" id="ARBA00023157"/>
    </source>
</evidence>
<evidence type="ECO:0000256" key="10">
    <source>
        <dbReference type="SAM" id="SignalP"/>
    </source>
</evidence>
<dbReference type="SUPFAM" id="SSF56487">
    <property type="entry name" value="SRCR-like"/>
    <property type="match status" value="1"/>
</dbReference>
<feature type="signal peptide" evidence="10">
    <location>
        <begin position="1"/>
        <end position="26"/>
    </location>
</feature>
<keyword evidence="2" id="KW-0812">Transmembrane</keyword>
<feature type="disulfide bond" evidence="9">
    <location>
        <begin position="451"/>
        <end position="461"/>
    </location>
</feature>
<dbReference type="EMBL" id="VIIS01001868">
    <property type="protein sequence ID" value="KAF0291552.1"/>
    <property type="molecule type" value="Genomic_DNA"/>
</dbReference>
<keyword evidence="8" id="KW-0325">Glycoprotein</keyword>
<feature type="chain" id="PRO_5025643853" evidence="10">
    <location>
        <begin position="27"/>
        <end position="485"/>
    </location>
</feature>
<keyword evidence="3 10" id="KW-0732">Signal</keyword>
<keyword evidence="5" id="KW-1133">Transmembrane helix</keyword>
<dbReference type="Pfam" id="PF00530">
    <property type="entry name" value="SRCR"/>
    <property type="match status" value="1"/>
</dbReference>
<dbReference type="InterPro" id="IPR001190">
    <property type="entry name" value="SRCR"/>
</dbReference>
<comment type="caution">
    <text evidence="9">Lacks conserved residue(s) required for the propagation of feature annotation.</text>
</comment>
<dbReference type="GO" id="GO:0016020">
    <property type="term" value="C:membrane"/>
    <property type="evidence" value="ECO:0007669"/>
    <property type="project" value="UniProtKB-SubCell"/>
</dbReference>
<evidence type="ECO:0000256" key="8">
    <source>
        <dbReference type="ARBA" id="ARBA00023180"/>
    </source>
</evidence>
<comment type="subcellular location">
    <subcellularLocation>
        <location evidence="1">Membrane</location>
        <topology evidence="1">Single-pass membrane protein</topology>
    </subcellularLocation>
</comment>
<name>A0A6A4VLU0_AMPAM</name>
<dbReference type="PANTHER" id="PTHR39069:SF8">
    <property type="entry name" value="FI17111P1"/>
    <property type="match status" value="1"/>
</dbReference>
<keyword evidence="6" id="KW-0472">Membrane</keyword>
<evidence type="ECO:0000313" key="13">
    <source>
        <dbReference type="Proteomes" id="UP000440578"/>
    </source>
</evidence>
<dbReference type="Proteomes" id="UP000440578">
    <property type="component" value="Unassembled WGS sequence"/>
</dbReference>
<keyword evidence="13" id="KW-1185">Reference proteome</keyword>
<accession>A0A6A4VLU0</accession>
<dbReference type="PROSITE" id="PS50287">
    <property type="entry name" value="SRCR_2"/>
    <property type="match status" value="1"/>
</dbReference>
<evidence type="ECO:0000256" key="4">
    <source>
        <dbReference type="ARBA" id="ARBA00022737"/>
    </source>
</evidence>
<evidence type="ECO:0000313" key="12">
    <source>
        <dbReference type="EMBL" id="KAF0291552.1"/>
    </source>
</evidence>
<dbReference type="AlphaFoldDB" id="A0A6A4VLU0"/>
<evidence type="ECO:0000256" key="1">
    <source>
        <dbReference type="ARBA" id="ARBA00004167"/>
    </source>
</evidence>
<evidence type="ECO:0000256" key="2">
    <source>
        <dbReference type="ARBA" id="ARBA00022692"/>
    </source>
</evidence>
<dbReference type="FunFam" id="3.10.250.10:FF:000016">
    <property type="entry name" value="Scavenger receptor cysteine-rich protein type 12"/>
    <property type="match status" value="1"/>
</dbReference>
<feature type="domain" description="SRCR" evidence="11">
    <location>
        <begin position="379"/>
        <end position="485"/>
    </location>
</feature>
<dbReference type="SMART" id="SM00202">
    <property type="entry name" value="SR"/>
    <property type="match status" value="1"/>
</dbReference>
<sequence>MSPETVRPRLLVGVLVLVLMLQGGRCAVESHSAAGLHRSGLLPLTPLQTVPAGPTLARRAHCLARCERRADCVSFNYGQLPDGTAGCQLLGKALCQAGGGFSELQRDAGVNYFDVYRGSTVGAAEMAQTALWTECETTGRCAVPLCQPVAGDYCTSSAVCAASITNAQCTSSTCQCTSDHWLNSPTECLPGVAIGAACTQLIECQTITSGSECSSGGLCACPAGTWHNPDGSCLPVKALGEACSVDPECGDETTTFCSSAVCTCRANYVDVNGVCEPGKAIGAACTISAECTVYRWNIPIVTALLCFQMVTANTACTSGVCACASGYWNNAGTCRQSVPFGGACTYQEDCSSYNSKFICSGGTCGDFGCTPVIVSGYEYRLAGGDSSCLSGRVEVRPQGAATWGQVCDDGWGTEDATVFCRSIGRTGGTATCCSPHWYATGAVFHMDDLACAGTESHLLACPYRPYSGWNVENCGDGEVASATCT</sequence>